<dbReference type="PANTHER" id="PTHR12463:SF1">
    <property type="entry name" value="2-OXOGLUTARATE AND FE-DEPENDENT OXYGENASE FAMILY PROTEIN"/>
    <property type="match status" value="1"/>
</dbReference>
<sequence>MPRAPQPDLFGAPPPTLPPGMRYEEEFLSAAEEAALLADIQALPLRPMKYQGFTALRRVVSYGGQYDFSAQRLNEAPPIAPWLQPLREKAAAWLGMAPARFTQALVAEYRPGTPLGWHRDVPDFEDVVGISLLADATMRFRPYPPREPRRADVMKLAVAPRSIYLLRGPARWEWQHAVSPTKALRYSITLRTPSNRR</sequence>
<dbReference type="OrthoDB" id="278699at2"/>
<comment type="caution">
    <text evidence="2">The sequence shown here is derived from an EMBL/GenBank/DDBJ whole genome shotgun (WGS) entry which is preliminary data.</text>
</comment>
<dbReference type="PROSITE" id="PS51471">
    <property type="entry name" value="FE2OG_OXY"/>
    <property type="match status" value="1"/>
</dbReference>
<protein>
    <submittedName>
        <fullName evidence="2">Alpha-ketoglutarate-dependent dioxygenase AlkB</fullName>
    </submittedName>
</protein>
<accession>A0A4Z0BY65</accession>
<gene>
    <name evidence="2" type="ORF">EZ216_08110</name>
</gene>
<dbReference type="InterPro" id="IPR032857">
    <property type="entry name" value="ALKBH4"/>
</dbReference>
<dbReference type="GO" id="GO:0051213">
    <property type="term" value="F:dioxygenase activity"/>
    <property type="evidence" value="ECO:0007669"/>
    <property type="project" value="UniProtKB-KW"/>
</dbReference>
<organism evidence="2 3">
    <name type="scientific">Ramlibacter humi</name>
    <dbReference type="NCBI Taxonomy" id="2530451"/>
    <lineage>
        <taxon>Bacteria</taxon>
        <taxon>Pseudomonadati</taxon>
        <taxon>Pseudomonadota</taxon>
        <taxon>Betaproteobacteria</taxon>
        <taxon>Burkholderiales</taxon>
        <taxon>Comamonadaceae</taxon>
        <taxon>Ramlibacter</taxon>
    </lineage>
</organism>
<dbReference type="GO" id="GO:0032451">
    <property type="term" value="F:demethylase activity"/>
    <property type="evidence" value="ECO:0007669"/>
    <property type="project" value="TreeGrafter"/>
</dbReference>
<reference evidence="2 3" key="1">
    <citation type="submission" date="2019-03" db="EMBL/GenBank/DDBJ databases">
        <title>Ramlibacter sp. 18x22-1, whole genome shotgun sequence.</title>
        <authorList>
            <person name="Zhang X."/>
            <person name="Feng G."/>
            <person name="Zhu H."/>
        </authorList>
    </citation>
    <scope>NUCLEOTIDE SEQUENCE [LARGE SCALE GENOMIC DNA]</scope>
    <source>
        <strain evidence="2 3">18x22-1</strain>
    </source>
</reference>
<dbReference type="SUPFAM" id="SSF51197">
    <property type="entry name" value="Clavaminate synthase-like"/>
    <property type="match status" value="1"/>
</dbReference>
<evidence type="ECO:0000313" key="2">
    <source>
        <dbReference type="EMBL" id="TFZ03622.1"/>
    </source>
</evidence>
<name>A0A4Z0BY65_9BURK</name>
<dbReference type="InterPro" id="IPR027450">
    <property type="entry name" value="AlkB-like"/>
</dbReference>
<dbReference type="PANTHER" id="PTHR12463">
    <property type="entry name" value="OXYGENASE-RELATED"/>
    <property type="match status" value="1"/>
</dbReference>
<dbReference type="Pfam" id="PF13532">
    <property type="entry name" value="2OG-FeII_Oxy_2"/>
    <property type="match status" value="1"/>
</dbReference>
<dbReference type="InterPro" id="IPR037151">
    <property type="entry name" value="AlkB-like_sf"/>
</dbReference>
<evidence type="ECO:0000313" key="3">
    <source>
        <dbReference type="Proteomes" id="UP000297839"/>
    </source>
</evidence>
<keyword evidence="2" id="KW-0223">Dioxygenase</keyword>
<evidence type="ECO:0000259" key="1">
    <source>
        <dbReference type="PROSITE" id="PS51471"/>
    </source>
</evidence>
<dbReference type="Proteomes" id="UP000297839">
    <property type="component" value="Unassembled WGS sequence"/>
</dbReference>
<dbReference type="EMBL" id="SMLK01000002">
    <property type="protein sequence ID" value="TFZ03622.1"/>
    <property type="molecule type" value="Genomic_DNA"/>
</dbReference>
<keyword evidence="3" id="KW-1185">Reference proteome</keyword>
<dbReference type="Gene3D" id="2.60.120.590">
    <property type="entry name" value="Alpha-ketoglutarate-dependent dioxygenase AlkB-like"/>
    <property type="match status" value="1"/>
</dbReference>
<proteinExistence type="predicted"/>
<feature type="domain" description="Fe2OG dioxygenase" evidence="1">
    <location>
        <begin position="100"/>
        <end position="194"/>
    </location>
</feature>
<dbReference type="GO" id="GO:0070988">
    <property type="term" value="P:demethylation"/>
    <property type="evidence" value="ECO:0007669"/>
    <property type="project" value="InterPro"/>
</dbReference>
<dbReference type="AlphaFoldDB" id="A0A4Z0BY65"/>
<keyword evidence="2" id="KW-0560">Oxidoreductase</keyword>
<dbReference type="InterPro" id="IPR005123">
    <property type="entry name" value="Oxoglu/Fe-dep_dioxygenase_dom"/>
</dbReference>